<protein>
    <submittedName>
        <fullName evidence="1">Uncharacterized protein</fullName>
    </submittedName>
</protein>
<organism evidence="1">
    <name type="scientific">Rhizophora mucronata</name>
    <name type="common">Asiatic mangrove</name>
    <dbReference type="NCBI Taxonomy" id="61149"/>
    <lineage>
        <taxon>Eukaryota</taxon>
        <taxon>Viridiplantae</taxon>
        <taxon>Streptophyta</taxon>
        <taxon>Embryophyta</taxon>
        <taxon>Tracheophyta</taxon>
        <taxon>Spermatophyta</taxon>
        <taxon>Magnoliopsida</taxon>
        <taxon>eudicotyledons</taxon>
        <taxon>Gunneridae</taxon>
        <taxon>Pentapetalae</taxon>
        <taxon>rosids</taxon>
        <taxon>fabids</taxon>
        <taxon>Malpighiales</taxon>
        <taxon>Rhizophoraceae</taxon>
        <taxon>Rhizophora</taxon>
    </lineage>
</organism>
<reference evidence="1" key="1">
    <citation type="submission" date="2018-02" db="EMBL/GenBank/DDBJ databases">
        <title>Rhizophora mucronata_Transcriptome.</title>
        <authorList>
            <person name="Meera S.P."/>
            <person name="Sreeshan A."/>
            <person name="Augustine A."/>
        </authorList>
    </citation>
    <scope>NUCLEOTIDE SEQUENCE</scope>
    <source>
        <tissue evidence="1">Leaf</tissue>
    </source>
</reference>
<dbReference type="AlphaFoldDB" id="A0A2P2NUA3"/>
<name>A0A2P2NUA3_RHIMU</name>
<evidence type="ECO:0000313" key="1">
    <source>
        <dbReference type="EMBL" id="MBX46117.1"/>
    </source>
</evidence>
<dbReference type="EMBL" id="GGEC01065633">
    <property type="protein sequence ID" value="MBX46117.1"/>
    <property type="molecule type" value="Transcribed_RNA"/>
</dbReference>
<sequence>MWFELIGECIYKLWHFILYIYIHVKAKLEEILWLCCIIHWNGMQCQPKQRCICHDARPHFHFISLFVIKHDNYYRSLVTIYWLLCHSVDLAEYDVILSIF</sequence>
<accession>A0A2P2NUA3</accession>
<proteinExistence type="predicted"/>